<evidence type="ECO:0000313" key="1">
    <source>
        <dbReference type="EMBL" id="KAK2551097.1"/>
    </source>
</evidence>
<evidence type="ECO:0000313" key="2">
    <source>
        <dbReference type="Proteomes" id="UP001249851"/>
    </source>
</evidence>
<proteinExistence type="predicted"/>
<accession>A0AAD9PXV9</accession>
<dbReference type="AlphaFoldDB" id="A0AAD9PXV9"/>
<reference evidence="1" key="1">
    <citation type="journal article" date="2023" name="G3 (Bethesda)">
        <title>Whole genome assembly and annotation of the endangered Caribbean coral Acropora cervicornis.</title>
        <authorList>
            <person name="Selwyn J.D."/>
            <person name="Vollmer S.V."/>
        </authorList>
    </citation>
    <scope>NUCLEOTIDE SEQUENCE</scope>
    <source>
        <strain evidence="1">K2</strain>
    </source>
</reference>
<protein>
    <submittedName>
        <fullName evidence="1">Uncharacterized protein</fullName>
    </submittedName>
</protein>
<comment type="caution">
    <text evidence="1">The sequence shown here is derived from an EMBL/GenBank/DDBJ whole genome shotgun (WGS) entry which is preliminary data.</text>
</comment>
<dbReference type="Proteomes" id="UP001249851">
    <property type="component" value="Unassembled WGS sequence"/>
</dbReference>
<keyword evidence="2" id="KW-1185">Reference proteome</keyword>
<name>A0AAD9PXV9_ACRCE</name>
<dbReference type="EMBL" id="JARQWQ010000102">
    <property type="protein sequence ID" value="KAK2551097.1"/>
    <property type="molecule type" value="Genomic_DNA"/>
</dbReference>
<reference evidence="1" key="2">
    <citation type="journal article" date="2023" name="Science">
        <title>Genomic signatures of disease resistance in endangered staghorn corals.</title>
        <authorList>
            <person name="Vollmer S.V."/>
            <person name="Selwyn J.D."/>
            <person name="Despard B.A."/>
            <person name="Roesel C.L."/>
        </authorList>
    </citation>
    <scope>NUCLEOTIDE SEQUENCE</scope>
    <source>
        <strain evidence="1">K2</strain>
    </source>
</reference>
<gene>
    <name evidence="1" type="ORF">P5673_028166</name>
</gene>
<organism evidence="1 2">
    <name type="scientific">Acropora cervicornis</name>
    <name type="common">Staghorn coral</name>
    <dbReference type="NCBI Taxonomy" id="6130"/>
    <lineage>
        <taxon>Eukaryota</taxon>
        <taxon>Metazoa</taxon>
        <taxon>Cnidaria</taxon>
        <taxon>Anthozoa</taxon>
        <taxon>Hexacorallia</taxon>
        <taxon>Scleractinia</taxon>
        <taxon>Astrocoeniina</taxon>
        <taxon>Acroporidae</taxon>
        <taxon>Acropora</taxon>
    </lineage>
</organism>
<sequence>MFKTFIKIAHHFTQIQENKYTVDIETRVLTKSKSMLLLILLVQFL</sequence>